<sequence length="67" mass="7014">MGKVGASRQLTPPAPDNQPMISTNAVAKRPDRLSARAAADKALRGRLTKRQADDAWAAACAAVVSQN</sequence>
<proteinExistence type="predicted"/>
<evidence type="ECO:0000256" key="1">
    <source>
        <dbReference type="SAM" id="MobiDB-lite"/>
    </source>
</evidence>
<name>A0A1V3XGP6_MYCKA</name>
<protein>
    <submittedName>
        <fullName evidence="2">Uncharacterized protein</fullName>
    </submittedName>
</protein>
<gene>
    <name evidence="2" type="ORF">BZL30_2297</name>
</gene>
<dbReference type="AlphaFoldDB" id="A0A1V3XGP6"/>
<organism evidence="2 3">
    <name type="scientific">Mycobacterium kansasii</name>
    <dbReference type="NCBI Taxonomy" id="1768"/>
    <lineage>
        <taxon>Bacteria</taxon>
        <taxon>Bacillati</taxon>
        <taxon>Actinomycetota</taxon>
        <taxon>Actinomycetes</taxon>
        <taxon>Mycobacteriales</taxon>
        <taxon>Mycobacteriaceae</taxon>
        <taxon>Mycobacterium</taxon>
    </lineage>
</organism>
<dbReference type="Proteomes" id="UP000189229">
    <property type="component" value="Unassembled WGS sequence"/>
</dbReference>
<accession>A0A1V3XGP6</accession>
<evidence type="ECO:0000313" key="3">
    <source>
        <dbReference type="Proteomes" id="UP000189229"/>
    </source>
</evidence>
<dbReference type="EMBL" id="MVBM01000002">
    <property type="protein sequence ID" value="OOK78384.1"/>
    <property type="molecule type" value="Genomic_DNA"/>
</dbReference>
<comment type="caution">
    <text evidence="2">The sequence shown here is derived from an EMBL/GenBank/DDBJ whole genome shotgun (WGS) entry which is preliminary data.</text>
</comment>
<reference evidence="2 3" key="1">
    <citation type="submission" date="2017-02" db="EMBL/GenBank/DDBJ databases">
        <title>Complete genome sequences of Mycobacterium kansasii strains isolated from rhesus macaques.</title>
        <authorList>
            <person name="Panda A."/>
            <person name="Nagaraj S."/>
            <person name="Zhao X."/>
            <person name="Tettelin H."/>
            <person name="Detolla L.J."/>
        </authorList>
    </citation>
    <scope>NUCLEOTIDE SEQUENCE [LARGE SCALE GENOMIC DNA]</scope>
    <source>
        <strain evidence="2 3">11-3813</strain>
    </source>
</reference>
<feature type="region of interest" description="Disordered" evidence="1">
    <location>
        <begin position="1"/>
        <end position="23"/>
    </location>
</feature>
<evidence type="ECO:0000313" key="2">
    <source>
        <dbReference type="EMBL" id="OOK78384.1"/>
    </source>
</evidence>